<evidence type="ECO:0000313" key="3">
    <source>
        <dbReference type="Proteomes" id="UP001058974"/>
    </source>
</evidence>
<accession>A0A9D5B8Q7</accession>
<dbReference type="Gramene" id="Psat2g136120.1">
    <property type="protein sequence ID" value="Psat2g136120.1.cds"/>
    <property type="gene ID" value="Psat2g136120"/>
</dbReference>
<proteinExistence type="predicted"/>
<dbReference type="EMBL" id="JAMSHJ010000002">
    <property type="protein sequence ID" value="KAI5438023.1"/>
    <property type="molecule type" value="Genomic_DNA"/>
</dbReference>
<dbReference type="AlphaFoldDB" id="A0A9D5B8Q7"/>
<feature type="compositionally biased region" description="Low complexity" evidence="1">
    <location>
        <begin position="39"/>
        <end position="57"/>
    </location>
</feature>
<gene>
    <name evidence="2" type="ORF">KIW84_023947</name>
</gene>
<dbReference type="Proteomes" id="UP001058974">
    <property type="component" value="Chromosome 2"/>
</dbReference>
<dbReference type="Gramene" id="PSAT_LOCUS8688_t1">
    <property type="protein sequence ID" value="CAL5188509.1"/>
    <property type="gene ID" value="PSAT_LOCUS8688"/>
</dbReference>
<dbReference type="Gramene" id="Psat02G0394700-T1">
    <property type="protein sequence ID" value="KAI5438023.1"/>
    <property type="gene ID" value="KIW84_023947"/>
</dbReference>
<sequence length="204" mass="22668">MDHQKLLSHDSSSIPLIARLDHLEFIMKYLERKQRCGNNVVNGGADNNNNKQQSSESSIKEDYFKGTLMDRVASLENRLFQLCVEMDSSGSSNPLSVASTQASGESSSSQGSKGEISYSFPTFNNVPNHNGDKQIMPHNHNNTTQFKEKPEIVEEPQTKSTCSSNKQQVVVAKNNKGKKSEKKSKSEKKIVPSISWPHLKLLGC</sequence>
<organism evidence="2 3">
    <name type="scientific">Pisum sativum</name>
    <name type="common">Garden pea</name>
    <name type="synonym">Lathyrus oleraceus</name>
    <dbReference type="NCBI Taxonomy" id="3888"/>
    <lineage>
        <taxon>Eukaryota</taxon>
        <taxon>Viridiplantae</taxon>
        <taxon>Streptophyta</taxon>
        <taxon>Embryophyta</taxon>
        <taxon>Tracheophyta</taxon>
        <taxon>Spermatophyta</taxon>
        <taxon>Magnoliopsida</taxon>
        <taxon>eudicotyledons</taxon>
        <taxon>Gunneridae</taxon>
        <taxon>Pentapetalae</taxon>
        <taxon>rosids</taxon>
        <taxon>fabids</taxon>
        <taxon>Fabales</taxon>
        <taxon>Fabaceae</taxon>
        <taxon>Papilionoideae</taxon>
        <taxon>50 kb inversion clade</taxon>
        <taxon>NPAAA clade</taxon>
        <taxon>Hologalegina</taxon>
        <taxon>IRL clade</taxon>
        <taxon>Fabeae</taxon>
        <taxon>Lathyrus</taxon>
    </lineage>
</organism>
<keyword evidence="3" id="KW-1185">Reference proteome</keyword>
<dbReference type="OrthoDB" id="1225832at2759"/>
<feature type="region of interest" description="Disordered" evidence="1">
    <location>
        <begin position="39"/>
        <end position="58"/>
    </location>
</feature>
<feature type="region of interest" description="Disordered" evidence="1">
    <location>
        <begin position="91"/>
        <end position="166"/>
    </location>
</feature>
<evidence type="ECO:0000256" key="1">
    <source>
        <dbReference type="SAM" id="MobiDB-lite"/>
    </source>
</evidence>
<dbReference type="PANTHER" id="PTHR34190">
    <property type="entry name" value="EXPRESSED PROTEIN"/>
    <property type="match status" value="1"/>
</dbReference>
<name>A0A9D5B8Q7_PEA</name>
<reference evidence="2 3" key="1">
    <citation type="journal article" date="2022" name="Nat. Genet.">
        <title>Improved pea reference genome and pan-genome highlight genomic features and evolutionary characteristics.</title>
        <authorList>
            <person name="Yang T."/>
            <person name="Liu R."/>
            <person name="Luo Y."/>
            <person name="Hu S."/>
            <person name="Wang D."/>
            <person name="Wang C."/>
            <person name="Pandey M.K."/>
            <person name="Ge S."/>
            <person name="Xu Q."/>
            <person name="Li N."/>
            <person name="Li G."/>
            <person name="Huang Y."/>
            <person name="Saxena R.K."/>
            <person name="Ji Y."/>
            <person name="Li M."/>
            <person name="Yan X."/>
            <person name="He Y."/>
            <person name="Liu Y."/>
            <person name="Wang X."/>
            <person name="Xiang C."/>
            <person name="Varshney R.K."/>
            <person name="Ding H."/>
            <person name="Gao S."/>
            <person name="Zong X."/>
        </authorList>
    </citation>
    <scope>NUCLEOTIDE SEQUENCE [LARGE SCALE GENOMIC DNA]</scope>
    <source>
        <strain evidence="2 3">cv. Zhongwan 6</strain>
    </source>
</reference>
<evidence type="ECO:0000313" key="2">
    <source>
        <dbReference type="EMBL" id="KAI5438023.1"/>
    </source>
</evidence>
<dbReference type="PANTHER" id="PTHR34190:SF3">
    <property type="entry name" value="MICROSPORE-SPECIFIC PROMOTER 2"/>
    <property type="match status" value="1"/>
</dbReference>
<protein>
    <submittedName>
        <fullName evidence="2">Uncharacterized protein</fullName>
    </submittedName>
</protein>
<feature type="compositionally biased region" description="Low complexity" evidence="1">
    <location>
        <begin position="96"/>
        <end position="119"/>
    </location>
</feature>
<comment type="caution">
    <text evidence="2">The sequence shown here is derived from an EMBL/GenBank/DDBJ whole genome shotgun (WGS) entry which is preliminary data.</text>
</comment>